<proteinExistence type="predicted"/>
<dbReference type="InterPro" id="IPR051223">
    <property type="entry name" value="Polycystin"/>
</dbReference>
<name>A0ABP0SNX0_9DINO</name>
<evidence type="ECO:0000256" key="7">
    <source>
        <dbReference type="SAM" id="Phobius"/>
    </source>
</evidence>
<keyword evidence="3" id="KW-0106">Calcium</keyword>
<feature type="domain" description="Polycystin cation channel PKD1/PKD2" evidence="8">
    <location>
        <begin position="472"/>
        <end position="612"/>
    </location>
</feature>
<evidence type="ECO:0000313" key="9">
    <source>
        <dbReference type="EMBL" id="CAK9114086.1"/>
    </source>
</evidence>
<evidence type="ECO:0000256" key="3">
    <source>
        <dbReference type="ARBA" id="ARBA00022837"/>
    </source>
</evidence>
<comment type="subcellular location">
    <subcellularLocation>
        <location evidence="1">Membrane</location>
        <topology evidence="1">Multi-pass membrane protein</topology>
    </subcellularLocation>
</comment>
<reference evidence="9 10" key="1">
    <citation type="submission" date="2024-02" db="EMBL/GenBank/DDBJ databases">
        <authorList>
            <person name="Chen Y."/>
            <person name="Shah S."/>
            <person name="Dougan E. K."/>
            <person name="Thang M."/>
            <person name="Chan C."/>
        </authorList>
    </citation>
    <scope>NUCLEOTIDE SEQUENCE [LARGE SCALE GENOMIC DNA]</scope>
</reference>
<dbReference type="Pfam" id="PF08016">
    <property type="entry name" value="PKD_channel"/>
    <property type="match status" value="1"/>
</dbReference>
<evidence type="ECO:0000256" key="4">
    <source>
        <dbReference type="ARBA" id="ARBA00022989"/>
    </source>
</evidence>
<evidence type="ECO:0000259" key="8">
    <source>
        <dbReference type="Pfam" id="PF08016"/>
    </source>
</evidence>
<keyword evidence="10" id="KW-1185">Reference proteome</keyword>
<feature type="transmembrane region" description="Helical" evidence="7">
    <location>
        <begin position="145"/>
        <end position="163"/>
    </location>
</feature>
<dbReference type="PANTHER" id="PTHR10877:SF183">
    <property type="entry name" value="AT14535P-RELATED"/>
    <property type="match status" value="1"/>
</dbReference>
<keyword evidence="5 7" id="KW-0472">Membrane</keyword>
<dbReference type="SUPFAM" id="SSF47473">
    <property type="entry name" value="EF-hand"/>
    <property type="match status" value="1"/>
</dbReference>
<comment type="caution">
    <text evidence="9">The sequence shown here is derived from an EMBL/GenBank/DDBJ whole genome shotgun (WGS) entry which is preliminary data.</text>
</comment>
<dbReference type="PANTHER" id="PTHR10877">
    <property type="entry name" value="POLYCYSTIN FAMILY MEMBER"/>
    <property type="match status" value="1"/>
</dbReference>
<dbReference type="EMBL" id="CAXAMM010044295">
    <property type="protein sequence ID" value="CAK9114086.1"/>
    <property type="molecule type" value="Genomic_DNA"/>
</dbReference>
<evidence type="ECO:0000313" key="10">
    <source>
        <dbReference type="Proteomes" id="UP001642464"/>
    </source>
</evidence>
<feature type="transmembrane region" description="Helical" evidence="7">
    <location>
        <begin position="395"/>
        <end position="419"/>
    </location>
</feature>
<evidence type="ECO:0000256" key="1">
    <source>
        <dbReference type="ARBA" id="ARBA00004141"/>
    </source>
</evidence>
<organism evidence="9 10">
    <name type="scientific">Durusdinium trenchii</name>
    <dbReference type="NCBI Taxonomy" id="1381693"/>
    <lineage>
        <taxon>Eukaryota</taxon>
        <taxon>Sar</taxon>
        <taxon>Alveolata</taxon>
        <taxon>Dinophyceae</taxon>
        <taxon>Suessiales</taxon>
        <taxon>Symbiodiniaceae</taxon>
        <taxon>Durusdinium</taxon>
    </lineage>
</organism>
<keyword evidence="4 7" id="KW-1133">Transmembrane helix</keyword>
<dbReference type="InterPro" id="IPR013122">
    <property type="entry name" value="PKD1_2_channel"/>
</dbReference>
<feature type="region of interest" description="Disordered" evidence="6">
    <location>
        <begin position="766"/>
        <end position="791"/>
    </location>
</feature>
<sequence length="997" mass="114752">MDNTESFGARVGHCALWEKVKEGHVHLITNEDIQELFHAFDVYDPSEKISTSDLVRLCSVEGTYLTAEDIGEWIKDSDVDGTGEVGIMDVHRGITEGTAAFSLVKRALFGQEKEHKLSECSIHELLGWMHYEYDKKSKLWSLPETLFLFTAFIIGAVLHLNVWEAFKSSRAYQYALTYGDFALEWVVDRDTFWKWVYEGWLRNILRHHMVSFIREVDPDQDVLKTNPFPGRVLKTHQIIGAVRFRRWYAVGTACLSGNMWKDLYSQCPMHGELMPDDWYIFYHESYEVIQEQIQERAENFWLDDHTRFLDVQTFSYNAHQAMFTLDNLRLEFREAGYMIHRDGKRETFADSPYYNLWLAIPDLIFAVLLWNVFYGEMKELVPAAMNGLDGIKDYLKLWNVIDWIAIGFGFTTLSFWMVFVLKVSGELPEVLKPLPSNALDRAVFTNRSYLTSEEFDSVVDRFDFERQVAEIFRCAEEVAESHVVARRLIFVYLFILMLKFFKAFGSNDRLDIVIKTITGSAVDVAHFALAFALVFVCFAGSGMLLIGTTFEGYHTIPSALYFRWAENVEMDDIEGFEPWFQVLAYFWFFSYLSLMSILMINILVGLIFEAYGRIRSAAGEPETLLEQVGEAVENLKETKNFIDMWYLICELEDDDFPAHPAELVTIRSLKKAFSKDRMTKQNAEYLIESASRWAKKQEHNVELSVTDGVRMIGQTRTNVNKLLVLSEQAIDVVNAMLRKFHSKRTESEGGDWLSMYGAAQHEIQQEAATKTEESDPLAASPARRKHKVSEMQQKSREELMFYQMRNRFSDMISMTQEQTKLLEFISQSIGARQESIVEKDNWGRQKTAVLTDRCEKIEINIGKLSECLKGVDPGQLRGMPDKLKEFAQKVHAWQVEDSNPRSSSKLDHMAMLQHQMDSISQDVAQISAATKAKADIAKALQHVKPLIDQWCGATTARLVKTPSRFTEDSSDASPRMVQTWTGFTSFDAQDDAPDEVR</sequence>
<accession>A0ABP0SNX0</accession>
<dbReference type="PROSITE" id="PS00018">
    <property type="entry name" value="EF_HAND_1"/>
    <property type="match status" value="1"/>
</dbReference>
<keyword evidence="2 7" id="KW-0812">Transmembrane</keyword>
<dbReference type="InterPro" id="IPR018247">
    <property type="entry name" value="EF_Hand_1_Ca_BS"/>
</dbReference>
<evidence type="ECO:0000256" key="2">
    <source>
        <dbReference type="ARBA" id="ARBA00022692"/>
    </source>
</evidence>
<evidence type="ECO:0000256" key="6">
    <source>
        <dbReference type="SAM" id="MobiDB-lite"/>
    </source>
</evidence>
<dbReference type="InterPro" id="IPR011992">
    <property type="entry name" value="EF-hand-dom_pair"/>
</dbReference>
<gene>
    <name evidence="9" type="ORF">SCF082_LOCUS52853</name>
</gene>
<feature type="transmembrane region" description="Helical" evidence="7">
    <location>
        <begin position="354"/>
        <end position="374"/>
    </location>
</feature>
<feature type="transmembrane region" description="Helical" evidence="7">
    <location>
        <begin position="524"/>
        <end position="546"/>
    </location>
</feature>
<evidence type="ECO:0000256" key="5">
    <source>
        <dbReference type="ARBA" id="ARBA00023136"/>
    </source>
</evidence>
<feature type="transmembrane region" description="Helical" evidence="7">
    <location>
        <begin position="584"/>
        <end position="608"/>
    </location>
</feature>
<dbReference type="Gene3D" id="1.10.287.70">
    <property type="match status" value="1"/>
</dbReference>
<dbReference type="Gene3D" id="1.10.238.10">
    <property type="entry name" value="EF-hand"/>
    <property type="match status" value="1"/>
</dbReference>
<feature type="transmembrane region" description="Helical" evidence="7">
    <location>
        <begin position="488"/>
        <end position="504"/>
    </location>
</feature>
<protein>
    <recommendedName>
        <fullName evidence="8">Polycystin cation channel PKD1/PKD2 domain-containing protein</fullName>
    </recommendedName>
</protein>
<dbReference type="Proteomes" id="UP001642464">
    <property type="component" value="Unassembled WGS sequence"/>
</dbReference>